<evidence type="ECO:0000313" key="5">
    <source>
        <dbReference type="Proteomes" id="UP000523139"/>
    </source>
</evidence>
<dbReference type="AlphaFoldDB" id="A0A7X8YED5"/>
<evidence type="ECO:0000313" key="4">
    <source>
        <dbReference type="EMBL" id="NLS10375.1"/>
    </source>
</evidence>
<dbReference type="Gene3D" id="3.40.190.10">
    <property type="entry name" value="Periplasmic binding protein-like II"/>
    <property type="match status" value="1"/>
</dbReference>
<organism evidence="4 5">
    <name type="scientific">Nesterenkonia sedimenti</name>
    <dbReference type="NCBI Taxonomy" id="1463632"/>
    <lineage>
        <taxon>Bacteria</taxon>
        <taxon>Bacillati</taxon>
        <taxon>Actinomycetota</taxon>
        <taxon>Actinomycetes</taxon>
        <taxon>Micrococcales</taxon>
        <taxon>Micrococcaceae</taxon>
        <taxon>Nesterenkonia</taxon>
    </lineage>
</organism>
<evidence type="ECO:0000256" key="1">
    <source>
        <dbReference type="ARBA" id="ARBA00022729"/>
    </source>
</evidence>
<evidence type="ECO:0000256" key="2">
    <source>
        <dbReference type="SAM" id="MobiDB-lite"/>
    </source>
</evidence>
<protein>
    <recommendedName>
        <fullName evidence="3">Solute-binding protein family 5 domain-containing protein</fullName>
    </recommendedName>
</protein>
<keyword evidence="1" id="KW-0732">Signal</keyword>
<proteinExistence type="predicted"/>
<dbReference type="Pfam" id="PF00496">
    <property type="entry name" value="SBP_bac_5"/>
    <property type="match status" value="1"/>
</dbReference>
<feature type="region of interest" description="Disordered" evidence="2">
    <location>
        <begin position="132"/>
        <end position="195"/>
    </location>
</feature>
<accession>A0A7X8YED5</accession>
<dbReference type="SUPFAM" id="SSF53850">
    <property type="entry name" value="Periplasmic binding protein-like II"/>
    <property type="match status" value="1"/>
</dbReference>
<dbReference type="PANTHER" id="PTHR30290">
    <property type="entry name" value="PERIPLASMIC BINDING COMPONENT OF ABC TRANSPORTER"/>
    <property type="match status" value="1"/>
</dbReference>
<dbReference type="InterPro" id="IPR000914">
    <property type="entry name" value="SBP_5_dom"/>
</dbReference>
<dbReference type="GO" id="GO:1904680">
    <property type="term" value="F:peptide transmembrane transporter activity"/>
    <property type="evidence" value="ECO:0007669"/>
    <property type="project" value="TreeGrafter"/>
</dbReference>
<dbReference type="PANTHER" id="PTHR30290:SF38">
    <property type="entry name" value="D,D-DIPEPTIDE-BINDING PERIPLASMIC PROTEIN DDPA-RELATED"/>
    <property type="match status" value="1"/>
</dbReference>
<name>A0A7X8YED5_9MICC</name>
<feature type="domain" description="Solute-binding protein family 5" evidence="3">
    <location>
        <begin position="2"/>
        <end position="135"/>
    </location>
</feature>
<dbReference type="EMBL" id="JABAHY010000009">
    <property type="protein sequence ID" value="NLS10375.1"/>
    <property type="molecule type" value="Genomic_DNA"/>
</dbReference>
<dbReference type="InterPro" id="IPR039424">
    <property type="entry name" value="SBP_5"/>
</dbReference>
<gene>
    <name evidence="4" type="ORF">HGQ17_10295</name>
</gene>
<sequence>MLAEDFEVSEDGLTITFTLRDDVVFHNGEPMEAEDVIASFERWREVSTIGPNYFGEAEFESPEEGVFTVTMPEPMFVAPTLIADPQIMPHIMPAEIIEEAGDEEVSEHIGTGPYMFGAWEADQHIRLDRFEDYTSPEGEPSGMAGEFRTPRPGSPASNPGSMTSPSRSHGTTPRPSNRIPILKPFSESRASSSRS</sequence>
<evidence type="ECO:0000259" key="3">
    <source>
        <dbReference type="Pfam" id="PF00496"/>
    </source>
</evidence>
<dbReference type="Proteomes" id="UP000523139">
    <property type="component" value="Unassembled WGS sequence"/>
</dbReference>
<reference evidence="4 5" key="1">
    <citation type="submission" date="2020-04" db="EMBL/GenBank/DDBJ databases">
        <title>Nesterenkonia sp. nov., isolated from marine sediment.</title>
        <authorList>
            <person name="Zhang G."/>
        </authorList>
    </citation>
    <scope>NUCLEOTIDE SEQUENCE [LARGE SCALE GENOMIC DNA]</scope>
    <source>
        <strain evidence="4 5">MY13</strain>
    </source>
</reference>
<dbReference type="RefSeq" id="WP_168887857.1">
    <property type="nucleotide sequence ID" value="NZ_JABAHY010000009.1"/>
</dbReference>
<keyword evidence="5" id="KW-1185">Reference proteome</keyword>
<dbReference type="GO" id="GO:0015833">
    <property type="term" value="P:peptide transport"/>
    <property type="evidence" value="ECO:0007669"/>
    <property type="project" value="TreeGrafter"/>
</dbReference>
<feature type="compositionally biased region" description="Polar residues" evidence="2">
    <location>
        <begin position="155"/>
        <end position="175"/>
    </location>
</feature>
<comment type="caution">
    <text evidence="4">The sequence shown here is derived from an EMBL/GenBank/DDBJ whole genome shotgun (WGS) entry which is preliminary data.</text>
</comment>